<evidence type="ECO:0000313" key="2">
    <source>
        <dbReference type="EMBL" id="EEF79196.1"/>
    </source>
</evidence>
<evidence type="ECO:0000313" key="3">
    <source>
        <dbReference type="Proteomes" id="UP000004679"/>
    </source>
</evidence>
<reference evidence="2 3" key="1">
    <citation type="journal article" date="2011" name="J. Bacteriol.">
        <title>Draft genome sequence of the chemolithoheterotrophic, halophilic methylotroph Methylophaga thiooxydans DMS010.</title>
        <authorList>
            <person name="Boden R."/>
            <person name="Ferriera S."/>
            <person name="Johnson J."/>
            <person name="Kelly D.P."/>
            <person name="Murrell J.C."/>
            <person name="Schafer H."/>
        </authorList>
    </citation>
    <scope>NUCLEOTIDE SEQUENCE [LARGE SCALE GENOMIC DNA]</scope>
    <source>
        <strain evidence="2 3">DMS010</strain>
    </source>
</reference>
<dbReference type="HOGENOM" id="CLU_159205_3_3_6"/>
<organism evidence="2 3">
    <name type="scientific">Methylophaga thiooxydans DMS010</name>
    <dbReference type="NCBI Taxonomy" id="637616"/>
    <lineage>
        <taxon>Bacteria</taxon>
        <taxon>Pseudomonadati</taxon>
        <taxon>Pseudomonadota</taxon>
        <taxon>Gammaproteobacteria</taxon>
        <taxon>Thiotrichales</taxon>
        <taxon>Piscirickettsiaceae</taxon>
        <taxon>Methylophaga</taxon>
    </lineage>
</organism>
<dbReference type="Gene3D" id="1.10.10.1100">
    <property type="entry name" value="BFD-like [2Fe-2S]-binding domain"/>
    <property type="match status" value="1"/>
</dbReference>
<sequence>MIHTSIDDGARTVEAVRQDTGASDCCGKCQFKVNRMLHEREQAELAALAPCMSEAVYS</sequence>
<accession>C0N7N6</accession>
<dbReference type="AlphaFoldDB" id="C0N7N6"/>
<evidence type="ECO:0000259" key="1">
    <source>
        <dbReference type="Pfam" id="PF04324"/>
    </source>
</evidence>
<name>C0N7N6_9GAMM</name>
<dbReference type="Proteomes" id="UP000004679">
    <property type="component" value="Unassembled WGS sequence"/>
</dbReference>
<gene>
    <name evidence="2" type="ORF">MDMS009_1783</name>
</gene>
<proteinExistence type="predicted"/>
<dbReference type="Pfam" id="PF04324">
    <property type="entry name" value="Fer2_BFD"/>
    <property type="match status" value="1"/>
</dbReference>
<protein>
    <recommendedName>
        <fullName evidence="1">BFD-like [2Fe-2S]-binding domain-containing protein</fullName>
    </recommendedName>
</protein>
<feature type="domain" description="BFD-like [2Fe-2S]-binding" evidence="1">
    <location>
        <begin position="2"/>
        <end position="39"/>
    </location>
</feature>
<dbReference type="InterPro" id="IPR007419">
    <property type="entry name" value="BFD-like_2Fe2S-bd_dom"/>
</dbReference>
<dbReference type="InterPro" id="IPR041854">
    <property type="entry name" value="BFD-like_2Fe2S-bd_dom_sf"/>
</dbReference>
<dbReference type="EMBL" id="GG657899">
    <property type="protein sequence ID" value="EEF79196.1"/>
    <property type="molecule type" value="Genomic_DNA"/>
</dbReference>
<keyword evidence="3" id="KW-1185">Reference proteome</keyword>